<gene>
    <name evidence="2" type="ORF">MNR06_06180</name>
</gene>
<proteinExistence type="predicted"/>
<evidence type="ECO:0000259" key="1">
    <source>
        <dbReference type="Pfam" id="PF13474"/>
    </source>
</evidence>
<feature type="domain" description="SnoaL-like" evidence="1">
    <location>
        <begin position="22"/>
        <end position="143"/>
    </location>
</feature>
<dbReference type="EMBL" id="CP093442">
    <property type="protein sequence ID" value="UOF02538.1"/>
    <property type="molecule type" value="Genomic_DNA"/>
</dbReference>
<sequence>MEPQTNAQVNKNRSSASAEAEVRALMDQWADGIRSRDIEKILSCYAPDVVAFDLMPPMKIEGAQEYRKNWEMFEQYTQGAVQYEFVYQKTFVSEDLAIFFAVTHMNFADDKGQTMNVFARYTAGLKKQNGKWMIIHENNSVPVDMETDKAMFDLNPEKNPRH</sequence>
<dbReference type="InterPro" id="IPR032710">
    <property type="entry name" value="NTF2-like_dom_sf"/>
</dbReference>
<dbReference type="Gene3D" id="3.10.450.50">
    <property type="match status" value="1"/>
</dbReference>
<dbReference type="Proteomes" id="UP000830116">
    <property type="component" value="Chromosome"/>
</dbReference>
<dbReference type="InterPro" id="IPR011944">
    <property type="entry name" value="Steroid_delta5-4_isomerase"/>
</dbReference>
<name>A0ABY4CCG9_9BACT</name>
<keyword evidence="3" id="KW-1185">Reference proteome</keyword>
<dbReference type="NCBIfam" id="TIGR02246">
    <property type="entry name" value="SgcJ/EcaC family oxidoreductase"/>
    <property type="match status" value="1"/>
</dbReference>
<protein>
    <submittedName>
        <fullName evidence="2">SgcJ/EcaC family oxidoreductase</fullName>
    </submittedName>
</protein>
<dbReference type="SUPFAM" id="SSF54427">
    <property type="entry name" value="NTF2-like"/>
    <property type="match status" value="1"/>
</dbReference>
<dbReference type="RefSeq" id="WP_243540153.1">
    <property type="nucleotide sequence ID" value="NZ_CP093442.1"/>
</dbReference>
<evidence type="ECO:0000313" key="3">
    <source>
        <dbReference type="Proteomes" id="UP000830116"/>
    </source>
</evidence>
<accession>A0ABY4CCG9</accession>
<dbReference type="InterPro" id="IPR037401">
    <property type="entry name" value="SnoaL-like"/>
</dbReference>
<organism evidence="2 3">
    <name type="scientific">Bdellovibrio reynosensis</name>
    <dbReference type="NCBI Taxonomy" id="2835041"/>
    <lineage>
        <taxon>Bacteria</taxon>
        <taxon>Pseudomonadati</taxon>
        <taxon>Bdellovibrionota</taxon>
        <taxon>Bdellovibrionia</taxon>
        <taxon>Bdellovibrionales</taxon>
        <taxon>Pseudobdellovibrionaceae</taxon>
        <taxon>Bdellovibrio</taxon>
    </lineage>
</organism>
<evidence type="ECO:0000313" key="2">
    <source>
        <dbReference type="EMBL" id="UOF02538.1"/>
    </source>
</evidence>
<dbReference type="Pfam" id="PF13474">
    <property type="entry name" value="SnoaL_3"/>
    <property type="match status" value="1"/>
</dbReference>
<reference evidence="2" key="1">
    <citation type="submission" date="2022-03" db="EMBL/GenBank/DDBJ databases">
        <title>Genome Identification and Characterization of new species Bdellovibrio reynosense LBG001 sp. nov. from a Mexico soil sample.</title>
        <authorList>
            <person name="Camilli A."/>
            <person name="Ajao Y."/>
            <person name="Guo X."/>
        </authorList>
    </citation>
    <scope>NUCLEOTIDE SEQUENCE</scope>
    <source>
        <strain evidence="2">LBG001</strain>
    </source>
</reference>